<protein>
    <submittedName>
        <fullName evidence="7">DUF423 domain-containing protein</fullName>
    </submittedName>
</protein>
<dbReference type="PANTHER" id="PTHR43461">
    <property type="entry name" value="TRANSMEMBRANE PROTEIN 256"/>
    <property type="match status" value="1"/>
</dbReference>
<reference evidence="7 8" key="1">
    <citation type="submission" date="2019-04" db="EMBL/GenBank/DDBJ databases">
        <authorList>
            <person name="Li Y."/>
            <person name="Wang J."/>
        </authorList>
    </citation>
    <scope>NUCLEOTIDE SEQUENCE [LARGE SCALE GENOMIC DNA]</scope>
    <source>
        <strain evidence="7 8">DSM 14668</strain>
    </source>
</reference>
<comment type="caution">
    <text evidence="7">The sequence shown here is derived from an EMBL/GenBank/DDBJ whole genome shotgun (WGS) entry which is preliminary data.</text>
</comment>
<keyword evidence="3 6" id="KW-0812">Transmembrane</keyword>
<name>A0A4U1JAR6_9BACT</name>
<proteinExistence type="inferred from homology"/>
<comment type="similarity">
    <text evidence="2">Belongs to the UPF0382 family.</text>
</comment>
<dbReference type="Proteomes" id="UP000309215">
    <property type="component" value="Unassembled WGS sequence"/>
</dbReference>
<keyword evidence="5 6" id="KW-0472">Membrane</keyword>
<evidence type="ECO:0000256" key="6">
    <source>
        <dbReference type="SAM" id="Phobius"/>
    </source>
</evidence>
<dbReference type="PANTHER" id="PTHR43461:SF1">
    <property type="entry name" value="TRANSMEMBRANE PROTEIN 256"/>
    <property type="match status" value="1"/>
</dbReference>
<dbReference type="GO" id="GO:0016020">
    <property type="term" value="C:membrane"/>
    <property type="evidence" value="ECO:0007669"/>
    <property type="project" value="UniProtKB-SubCell"/>
</dbReference>
<keyword evidence="8" id="KW-1185">Reference proteome</keyword>
<feature type="transmembrane region" description="Helical" evidence="6">
    <location>
        <begin position="74"/>
        <end position="93"/>
    </location>
</feature>
<evidence type="ECO:0000256" key="1">
    <source>
        <dbReference type="ARBA" id="ARBA00004141"/>
    </source>
</evidence>
<accession>A0A4U1JAR6</accession>
<evidence type="ECO:0000313" key="7">
    <source>
        <dbReference type="EMBL" id="TKD06406.1"/>
    </source>
</evidence>
<keyword evidence="4 6" id="KW-1133">Transmembrane helix</keyword>
<evidence type="ECO:0000256" key="3">
    <source>
        <dbReference type="ARBA" id="ARBA00022692"/>
    </source>
</evidence>
<evidence type="ECO:0000256" key="4">
    <source>
        <dbReference type="ARBA" id="ARBA00022989"/>
    </source>
</evidence>
<dbReference type="InterPro" id="IPR006696">
    <property type="entry name" value="DUF423"/>
</dbReference>
<dbReference type="OrthoDB" id="9802121at2"/>
<comment type="subcellular location">
    <subcellularLocation>
        <location evidence="1">Membrane</location>
        <topology evidence="1">Multi-pass membrane protein</topology>
    </subcellularLocation>
</comment>
<feature type="transmembrane region" description="Helical" evidence="6">
    <location>
        <begin position="100"/>
        <end position="125"/>
    </location>
</feature>
<dbReference type="Pfam" id="PF04241">
    <property type="entry name" value="DUF423"/>
    <property type="match status" value="1"/>
</dbReference>
<evidence type="ECO:0000313" key="8">
    <source>
        <dbReference type="Proteomes" id="UP000309215"/>
    </source>
</evidence>
<dbReference type="EMBL" id="SSMQ01000019">
    <property type="protein sequence ID" value="TKD06406.1"/>
    <property type="molecule type" value="Genomic_DNA"/>
</dbReference>
<evidence type="ECO:0000256" key="5">
    <source>
        <dbReference type="ARBA" id="ARBA00023136"/>
    </source>
</evidence>
<dbReference type="AlphaFoldDB" id="A0A4U1JAR6"/>
<sequence length="128" mass="13587">MERFSLLLAGVVGFVGVALGAFGAHGLKKWVTQFPDAEQRLTWWQTGSQYHLLHALAIGLTALHPTPTKEGSALAPWFFLGGIILFSGSLYVMTLTGRRVLGAVTPLGGLLLLAGWLAIALNALFATA</sequence>
<organism evidence="7 8">
    <name type="scientific">Polyangium fumosum</name>
    <dbReference type="NCBI Taxonomy" id="889272"/>
    <lineage>
        <taxon>Bacteria</taxon>
        <taxon>Pseudomonadati</taxon>
        <taxon>Myxococcota</taxon>
        <taxon>Polyangia</taxon>
        <taxon>Polyangiales</taxon>
        <taxon>Polyangiaceae</taxon>
        <taxon>Polyangium</taxon>
    </lineage>
</organism>
<gene>
    <name evidence="7" type="ORF">E8A74_19490</name>
</gene>
<dbReference type="RefSeq" id="WP_136930546.1">
    <property type="nucleotide sequence ID" value="NZ_SSMQ01000019.1"/>
</dbReference>
<evidence type="ECO:0000256" key="2">
    <source>
        <dbReference type="ARBA" id="ARBA00009694"/>
    </source>
</evidence>